<organism evidence="2 3">
    <name type="scientific">Komagataella pastoris</name>
    <name type="common">Yeast</name>
    <name type="synonym">Pichia pastoris</name>
    <dbReference type="NCBI Taxonomy" id="4922"/>
    <lineage>
        <taxon>Eukaryota</taxon>
        <taxon>Fungi</taxon>
        <taxon>Dikarya</taxon>
        <taxon>Ascomycota</taxon>
        <taxon>Saccharomycotina</taxon>
        <taxon>Pichiomycetes</taxon>
        <taxon>Pichiales</taxon>
        <taxon>Pichiaceae</taxon>
        <taxon>Komagataella</taxon>
    </lineage>
</organism>
<accession>A0A1B2JJB9</accession>
<evidence type="ECO:0000313" key="3">
    <source>
        <dbReference type="Proteomes" id="UP000094565"/>
    </source>
</evidence>
<sequence length="239" mass="27215">MYPVIQSAARRLGVRCFSGTSSVRAFNLQLEKEIRSKIDSLPKLNNIFQNANGSVRQPSDTELQTIAELNSLVTNRKLSLTDYLFQNAANQALYVDNEADLKELDISSRQVVDKVPFKDAKTGEIKWKVVRENENEGWEKIMYVGFVPTMILIFAIVLFKDDKSIDEWAMDELLLRLKEKNLSDVELIDELDKLSKSHVGKIGASEINKRDAVIIERILNGEYDQLSGLKKKELPILEL</sequence>
<evidence type="ECO:0000313" key="2">
    <source>
        <dbReference type="EMBL" id="ANZ77948.1"/>
    </source>
</evidence>
<dbReference type="AlphaFoldDB" id="A0A1B2JJB9"/>
<evidence type="ECO:0000256" key="1">
    <source>
        <dbReference type="SAM" id="Phobius"/>
    </source>
</evidence>
<keyword evidence="1" id="KW-1133">Transmembrane helix</keyword>
<keyword evidence="3" id="KW-1185">Reference proteome</keyword>
<gene>
    <name evidence="2" type="primary">YLR057W</name>
    <name evidence="2" type="ORF">ATY40_BA7504923</name>
</gene>
<dbReference type="OrthoDB" id="2147978at2759"/>
<dbReference type="EMBL" id="CP014587">
    <property type="protein sequence ID" value="ANZ77948.1"/>
    <property type="molecule type" value="Genomic_DNA"/>
</dbReference>
<feature type="transmembrane region" description="Helical" evidence="1">
    <location>
        <begin position="141"/>
        <end position="159"/>
    </location>
</feature>
<proteinExistence type="predicted"/>
<name>A0A1B2JJB9_PICPA</name>
<dbReference type="Proteomes" id="UP000094565">
    <property type="component" value="Chromosome 4"/>
</dbReference>
<keyword evidence="1" id="KW-0472">Membrane</keyword>
<protein>
    <submittedName>
        <fullName evidence="2">BA75_04923T0</fullName>
    </submittedName>
</protein>
<reference evidence="2 3" key="1">
    <citation type="submission" date="2016-02" db="EMBL/GenBank/DDBJ databases">
        <title>Comparative genomic and transcriptomic foundation for Pichia pastoris.</title>
        <authorList>
            <person name="Love K.R."/>
            <person name="Shah K.A."/>
            <person name="Whittaker C.A."/>
            <person name="Wu J."/>
            <person name="Bartlett M.C."/>
            <person name="Ma D."/>
            <person name="Leeson R.L."/>
            <person name="Priest M."/>
            <person name="Young S.K."/>
            <person name="Love J.C."/>
        </authorList>
    </citation>
    <scope>NUCLEOTIDE SEQUENCE [LARGE SCALE GENOMIC DNA]</scope>
    <source>
        <strain evidence="2 3">ATCC 28485</strain>
    </source>
</reference>
<keyword evidence="1" id="KW-0812">Transmembrane</keyword>